<keyword evidence="4" id="KW-0067">ATP-binding</keyword>
<dbReference type="GO" id="GO:0005524">
    <property type="term" value="F:ATP binding"/>
    <property type="evidence" value="ECO:0007669"/>
    <property type="project" value="UniProtKB-KW"/>
</dbReference>
<dbReference type="SUPFAM" id="SSF52540">
    <property type="entry name" value="P-loop containing nucleoside triphosphate hydrolases"/>
    <property type="match status" value="1"/>
</dbReference>
<reference evidence="7 8" key="1">
    <citation type="journal article" date="2015" name="Int. J. Syst. Evol. Microbiol.">
        <title>Rhizobium anhuiense sp. nov., isolated from effective nodules of Vicia faba and Pisum sativum.</title>
        <authorList>
            <person name="Zhang Y.J."/>
            <person name="Zheng W.T."/>
            <person name="Everall I."/>
            <person name="Young J.P."/>
            <person name="Zhang X.X."/>
            <person name="Tian C.F."/>
            <person name="Sui X.H."/>
            <person name="Wang E.T."/>
            <person name="Chen W.X."/>
        </authorList>
    </citation>
    <scope>NUCLEOTIDE SEQUENCE [LARGE SCALE GENOMIC DNA]</scope>
    <source>
        <strain evidence="7 8">CCBAU 23252</strain>
    </source>
</reference>
<dbReference type="Pfam" id="PF00270">
    <property type="entry name" value="DEAD"/>
    <property type="match status" value="1"/>
</dbReference>
<dbReference type="CDD" id="cd17920">
    <property type="entry name" value="DEXHc_RecQ"/>
    <property type="match status" value="1"/>
</dbReference>
<dbReference type="AlphaFoldDB" id="A0A432NA73"/>
<evidence type="ECO:0000259" key="6">
    <source>
        <dbReference type="PROSITE" id="PS51194"/>
    </source>
</evidence>
<evidence type="ECO:0000256" key="3">
    <source>
        <dbReference type="ARBA" id="ARBA00022806"/>
    </source>
</evidence>
<name>A0A432NA73_9HYPH</name>
<comment type="caution">
    <text evidence="7">The sequence shown here is derived from an EMBL/GenBank/DDBJ whole genome shotgun (WGS) entry which is preliminary data.</text>
</comment>
<dbReference type="Gene3D" id="1.10.30.50">
    <property type="match status" value="1"/>
</dbReference>
<dbReference type="GO" id="GO:0016787">
    <property type="term" value="F:hydrolase activity"/>
    <property type="evidence" value="ECO:0007669"/>
    <property type="project" value="UniProtKB-KW"/>
</dbReference>
<dbReference type="RefSeq" id="WP_127431602.1">
    <property type="nucleotide sequence ID" value="NZ_BMFI01000019.1"/>
</dbReference>
<dbReference type="InterPro" id="IPR029471">
    <property type="entry name" value="HNH_5"/>
</dbReference>
<evidence type="ECO:0000256" key="4">
    <source>
        <dbReference type="ARBA" id="ARBA00022840"/>
    </source>
</evidence>
<dbReference type="PANTHER" id="PTHR13710">
    <property type="entry name" value="DNA HELICASE RECQ FAMILY MEMBER"/>
    <property type="match status" value="1"/>
</dbReference>
<keyword evidence="2 7" id="KW-0378">Hydrolase</keyword>
<dbReference type="InterPro" id="IPR001650">
    <property type="entry name" value="Helicase_C-like"/>
</dbReference>
<sequence length="553" mass="61514">MANWEDTRRLVLERDGFKCVSCSTKLKSREADVHHLLPRSMGGSDELSNLVTLCDGCHAAHHPNLAGGLARRAIERWAMRLARWLDRDARGLEAGMNFGPVLRLFGVSHFRSGQLPIVLAALAGKSVLVVSPTGSGKSLCFQIPAILRNGCTMVISPLKTLMADQVSGLLRKKIPATFVNSGLGAEEKEIRYDMVRANAVKFLYLAPERFFVKSREERKALAERRPEFLVVDEAHCVDAWGRDFRPEYGRLAEVRSKLGSPPILAFTATAGQAMQQRILASLGIEDAEIFVRGVDRPNIAMVRWRAAPSERHHEIASLLRLPVFAGRKVMVFVPTARIGLELQADLKNNGLNIPFYHSKLGNEWDRQELLKRFQGESLPVVNHIICTNAFGMGLDVPDVRLVIHWQQPASVEDYLQEFGRAGRDGKQSVAVTLTDGGRGPGRDIGLLRFMADKTANGSGLDEISARAMLKQRYSQIEDLSNLLSSGDCFRQGIVGYFEGPKVRPHPSLGMRILNWAFSKEAAPKRFRYCCDACARVDPRLENLPQHVTSVFVK</sequence>
<dbReference type="EC" id="3.6.4.12" evidence="7"/>
<dbReference type="InterPro" id="IPR014001">
    <property type="entry name" value="Helicase_ATP-bd"/>
</dbReference>
<evidence type="ECO:0000256" key="1">
    <source>
        <dbReference type="ARBA" id="ARBA00022741"/>
    </source>
</evidence>
<evidence type="ECO:0000313" key="8">
    <source>
        <dbReference type="Proteomes" id="UP000273611"/>
    </source>
</evidence>
<dbReference type="InterPro" id="IPR027417">
    <property type="entry name" value="P-loop_NTPase"/>
</dbReference>
<evidence type="ECO:0000256" key="2">
    <source>
        <dbReference type="ARBA" id="ARBA00022801"/>
    </source>
</evidence>
<evidence type="ECO:0000259" key="5">
    <source>
        <dbReference type="PROSITE" id="PS51192"/>
    </source>
</evidence>
<evidence type="ECO:0000313" key="7">
    <source>
        <dbReference type="EMBL" id="RUL96449.1"/>
    </source>
</evidence>
<dbReference type="GO" id="GO:0003676">
    <property type="term" value="F:nucleic acid binding"/>
    <property type="evidence" value="ECO:0007669"/>
    <property type="project" value="InterPro"/>
</dbReference>
<dbReference type="GO" id="GO:0005694">
    <property type="term" value="C:chromosome"/>
    <property type="evidence" value="ECO:0007669"/>
    <property type="project" value="TreeGrafter"/>
</dbReference>
<dbReference type="NCBIfam" id="TIGR00614">
    <property type="entry name" value="recQ_fam"/>
    <property type="match status" value="1"/>
</dbReference>
<dbReference type="InterPro" id="IPR003615">
    <property type="entry name" value="HNH_nuc"/>
</dbReference>
<dbReference type="Pfam" id="PF00271">
    <property type="entry name" value="Helicase_C"/>
    <property type="match status" value="1"/>
</dbReference>
<dbReference type="Gene3D" id="3.40.50.300">
    <property type="entry name" value="P-loop containing nucleotide triphosphate hydrolases"/>
    <property type="match status" value="2"/>
</dbReference>
<accession>A0A432NA73</accession>
<dbReference type="InterPro" id="IPR011545">
    <property type="entry name" value="DEAD/DEAH_box_helicase_dom"/>
</dbReference>
<dbReference type="Proteomes" id="UP000273611">
    <property type="component" value="Unassembled WGS sequence"/>
</dbReference>
<dbReference type="GO" id="GO:0009378">
    <property type="term" value="F:four-way junction helicase activity"/>
    <property type="evidence" value="ECO:0007669"/>
    <property type="project" value="TreeGrafter"/>
</dbReference>
<feature type="domain" description="Helicase ATP-binding" evidence="5">
    <location>
        <begin position="118"/>
        <end position="288"/>
    </location>
</feature>
<dbReference type="PROSITE" id="PS51194">
    <property type="entry name" value="HELICASE_CTER"/>
    <property type="match status" value="1"/>
</dbReference>
<dbReference type="PANTHER" id="PTHR13710:SF150">
    <property type="entry name" value="ATP-DEPENDENT DNA HELICASE RECQ"/>
    <property type="match status" value="1"/>
</dbReference>
<feature type="domain" description="Helicase C-terminal" evidence="6">
    <location>
        <begin position="317"/>
        <end position="480"/>
    </location>
</feature>
<gene>
    <name evidence="7" type="ORF">EEQ99_30425</name>
</gene>
<dbReference type="GO" id="GO:0006310">
    <property type="term" value="P:DNA recombination"/>
    <property type="evidence" value="ECO:0007669"/>
    <property type="project" value="InterPro"/>
</dbReference>
<protein>
    <submittedName>
        <fullName evidence="7">RecQ family ATP-dependent DNA helicase</fullName>
        <ecNumber evidence="7">3.6.4.12</ecNumber>
    </submittedName>
</protein>
<dbReference type="CDD" id="cd00085">
    <property type="entry name" value="HNHc"/>
    <property type="match status" value="1"/>
</dbReference>
<dbReference type="EMBL" id="RIBW01000022">
    <property type="protein sequence ID" value="RUL96449.1"/>
    <property type="molecule type" value="Genomic_DNA"/>
</dbReference>
<proteinExistence type="predicted"/>
<dbReference type="InterPro" id="IPR004589">
    <property type="entry name" value="DNA_helicase_ATP-dep_RecQ"/>
</dbReference>
<dbReference type="Pfam" id="PF14279">
    <property type="entry name" value="HNH_5"/>
    <property type="match status" value="1"/>
</dbReference>
<dbReference type="GO" id="GO:0005737">
    <property type="term" value="C:cytoplasm"/>
    <property type="evidence" value="ECO:0007669"/>
    <property type="project" value="TreeGrafter"/>
</dbReference>
<dbReference type="PROSITE" id="PS51192">
    <property type="entry name" value="HELICASE_ATP_BIND_1"/>
    <property type="match status" value="1"/>
</dbReference>
<dbReference type="GO" id="GO:0043138">
    <property type="term" value="F:3'-5' DNA helicase activity"/>
    <property type="evidence" value="ECO:0007669"/>
    <property type="project" value="TreeGrafter"/>
</dbReference>
<keyword evidence="1" id="KW-0547">Nucleotide-binding</keyword>
<organism evidence="7 8">
    <name type="scientific">Rhizobium anhuiense</name>
    <dbReference type="NCBI Taxonomy" id="1184720"/>
    <lineage>
        <taxon>Bacteria</taxon>
        <taxon>Pseudomonadati</taxon>
        <taxon>Pseudomonadota</taxon>
        <taxon>Alphaproteobacteria</taxon>
        <taxon>Hyphomicrobiales</taxon>
        <taxon>Rhizobiaceae</taxon>
        <taxon>Rhizobium/Agrobacterium group</taxon>
        <taxon>Rhizobium</taxon>
    </lineage>
</organism>
<keyword evidence="3 7" id="KW-0347">Helicase</keyword>
<dbReference type="SMART" id="SM00487">
    <property type="entry name" value="DEXDc"/>
    <property type="match status" value="1"/>
</dbReference>
<dbReference type="GO" id="GO:0006281">
    <property type="term" value="P:DNA repair"/>
    <property type="evidence" value="ECO:0007669"/>
    <property type="project" value="TreeGrafter"/>
</dbReference>
<dbReference type="SMART" id="SM00490">
    <property type="entry name" value="HELICc"/>
    <property type="match status" value="1"/>
</dbReference>
<dbReference type="SMART" id="SM00507">
    <property type="entry name" value="HNHc"/>
    <property type="match status" value="1"/>
</dbReference>